<evidence type="ECO:0000313" key="3">
    <source>
        <dbReference type="EMBL" id="GAA3125661.1"/>
    </source>
</evidence>
<organism evidence="3 4">
    <name type="scientific">Streptomyces rameus</name>
    <dbReference type="NCBI Taxonomy" id="68261"/>
    <lineage>
        <taxon>Bacteria</taxon>
        <taxon>Bacillati</taxon>
        <taxon>Actinomycetota</taxon>
        <taxon>Actinomycetes</taxon>
        <taxon>Kitasatosporales</taxon>
        <taxon>Streptomycetaceae</taxon>
        <taxon>Streptomyces</taxon>
    </lineage>
</organism>
<dbReference type="InterPro" id="IPR021994">
    <property type="entry name" value="DUF3592"/>
</dbReference>
<reference evidence="4" key="1">
    <citation type="journal article" date="2019" name="Int. J. Syst. Evol. Microbiol.">
        <title>The Global Catalogue of Microorganisms (GCM) 10K type strain sequencing project: providing services to taxonomists for standard genome sequencing and annotation.</title>
        <authorList>
            <consortium name="The Broad Institute Genomics Platform"/>
            <consortium name="The Broad Institute Genome Sequencing Center for Infectious Disease"/>
            <person name="Wu L."/>
            <person name="Ma J."/>
        </authorList>
    </citation>
    <scope>NUCLEOTIDE SEQUENCE [LARGE SCALE GENOMIC DNA]</scope>
    <source>
        <strain evidence="4">JCM 11574</strain>
    </source>
</reference>
<dbReference type="Pfam" id="PF12158">
    <property type="entry name" value="DUF3592"/>
    <property type="match status" value="1"/>
</dbReference>
<feature type="transmembrane region" description="Helical" evidence="1">
    <location>
        <begin position="6"/>
        <end position="24"/>
    </location>
</feature>
<feature type="transmembrane region" description="Helical" evidence="1">
    <location>
        <begin position="118"/>
        <end position="139"/>
    </location>
</feature>
<keyword evidence="1" id="KW-1133">Transmembrane helix</keyword>
<protein>
    <recommendedName>
        <fullName evidence="2">DUF3592 domain-containing protein</fullName>
    </recommendedName>
</protein>
<feature type="domain" description="DUF3592" evidence="2">
    <location>
        <begin position="40"/>
        <end position="109"/>
    </location>
</feature>
<comment type="caution">
    <text evidence="3">The sequence shown here is derived from an EMBL/GenBank/DDBJ whole genome shotgun (WGS) entry which is preliminary data.</text>
</comment>
<evidence type="ECO:0000256" key="1">
    <source>
        <dbReference type="SAM" id="Phobius"/>
    </source>
</evidence>
<keyword evidence="1" id="KW-0472">Membrane</keyword>
<dbReference type="RefSeq" id="WP_345047574.1">
    <property type="nucleotide sequence ID" value="NZ_BAAAVM010000011.1"/>
</dbReference>
<dbReference type="Proteomes" id="UP001500893">
    <property type="component" value="Unassembled WGS sequence"/>
</dbReference>
<evidence type="ECO:0000313" key="4">
    <source>
        <dbReference type="Proteomes" id="UP001500893"/>
    </source>
</evidence>
<name>A0ABP6MTL8_9ACTN</name>
<sequence length="141" mass="15490">MRPEWLFSLVPLTAGAGFLGFGLSGRRRAEALRRTGVTARGRIVRHDVTRSDEGATYRHPVATWTTQDGRECTHASRFGRDTIAPRFAVGASVVIRYDPAKPRRFLIQDWDTPAVDKVFTVLGTVLTAGTVAVVLVLLVTL</sequence>
<evidence type="ECO:0000259" key="2">
    <source>
        <dbReference type="Pfam" id="PF12158"/>
    </source>
</evidence>
<gene>
    <name evidence="3" type="ORF">GCM10010521_10420</name>
</gene>
<proteinExistence type="predicted"/>
<keyword evidence="4" id="KW-1185">Reference proteome</keyword>
<accession>A0ABP6MTL8</accession>
<dbReference type="EMBL" id="BAAAVM010000011">
    <property type="protein sequence ID" value="GAA3125661.1"/>
    <property type="molecule type" value="Genomic_DNA"/>
</dbReference>
<keyword evidence="1" id="KW-0812">Transmembrane</keyword>